<evidence type="ECO:0000256" key="1">
    <source>
        <dbReference type="ARBA" id="ARBA00022737"/>
    </source>
</evidence>
<gene>
    <name evidence="4" type="ORF">MCOR_46830</name>
</gene>
<dbReference type="SUPFAM" id="SSF57535">
    <property type="entry name" value="Complement control module/SCR domain"/>
    <property type="match status" value="1"/>
</dbReference>
<dbReference type="OrthoDB" id="8962045at2759"/>
<dbReference type="Gene3D" id="2.10.70.10">
    <property type="entry name" value="Complement Module, domain 1"/>
    <property type="match status" value="1"/>
</dbReference>
<proteinExistence type="predicted"/>
<keyword evidence="5" id="KW-1185">Reference proteome</keyword>
<dbReference type="Proteomes" id="UP000507470">
    <property type="component" value="Unassembled WGS sequence"/>
</dbReference>
<dbReference type="InterPro" id="IPR035976">
    <property type="entry name" value="Sushi/SCR/CCP_sf"/>
</dbReference>
<dbReference type="EMBL" id="CACVKT020008302">
    <property type="protein sequence ID" value="CAC5413977.1"/>
    <property type="molecule type" value="Genomic_DNA"/>
</dbReference>
<evidence type="ECO:0000313" key="4">
    <source>
        <dbReference type="EMBL" id="CAC5413977.1"/>
    </source>
</evidence>
<keyword evidence="2" id="KW-1015">Disulfide bond</keyword>
<dbReference type="PROSITE" id="PS50825">
    <property type="entry name" value="HYR"/>
    <property type="match status" value="1"/>
</dbReference>
<evidence type="ECO:0000256" key="2">
    <source>
        <dbReference type="ARBA" id="ARBA00023157"/>
    </source>
</evidence>
<evidence type="ECO:0000313" key="5">
    <source>
        <dbReference type="Proteomes" id="UP000507470"/>
    </source>
</evidence>
<keyword evidence="1" id="KW-0677">Repeat</keyword>
<protein>
    <recommendedName>
        <fullName evidence="3">HYR domain-containing protein</fullName>
    </recommendedName>
</protein>
<feature type="domain" description="HYR" evidence="3">
    <location>
        <begin position="1"/>
        <end position="70"/>
    </location>
</feature>
<accession>A0A6J8E0P1</accession>
<organism evidence="4 5">
    <name type="scientific">Mytilus coruscus</name>
    <name type="common">Sea mussel</name>
    <dbReference type="NCBI Taxonomy" id="42192"/>
    <lineage>
        <taxon>Eukaryota</taxon>
        <taxon>Metazoa</taxon>
        <taxon>Spiralia</taxon>
        <taxon>Lophotrochozoa</taxon>
        <taxon>Mollusca</taxon>
        <taxon>Bivalvia</taxon>
        <taxon>Autobranchia</taxon>
        <taxon>Pteriomorphia</taxon>
        <taxon>Mytilida</taxon>
        <taxon>Mytiloidea</taxon>
        <taxon>Mytilidae</taxon>
        <taxon>Mytilinae</taxon>
        <taxon>Mytilus</taxon>
    </lineage>
</organism>
<reference evidence="4 5" key="1">
    <citation type="submission" date="2020-06" db="EMBL/GenBank/DDBJ databases">
        <authorList>
            <person name="Li R."/>
            <person name="Bekaert M."/>
        </authorList>
    </citation>
    <scope>NUCLEOTIDE SEQUENCE [LARGE SCALE GENOMIC DNA]</scope>
    <source>
        <strain evidence="5">wild</strain>
    </source>
</reference>
<sequence>MTAFTSELTKTLEWSVPEFIDPNNETLEVFSNYPESKWTFPWGDFNVSYLALKQSNGLRTECLFEIRVRPYPCNDIAAPTNGAILCNNWRKDFGQFCVHLCQESYTVGRGINPNNIYVCGASGLWLPSSNSPDCNVIVSSLLSTDGYIIANSYKNCTMDIKTMQSFYITNLKESMFSYFCDKFPDECIEENTDVRCS</sequence>
<evidence type="ECO:0000259" key="3">
    <source>
        <dbReference type="PROSITE" id="PS50825"/>
    </source>
</evidence>
<dbReference type="AlphaFoldDB" id="A0A6J8E0P1"/>
<dbReference type="InterPro" id="IPR003410">
    <property type="entry name" value="HYR_dom"/>
</dbReference>
<name>A0A6J8E0P1_MYTCO</name>